<evidence type="ECO:0000313" key="5">
    <source>
        <dbReference type="EMBL" id="BBP88449.1"/>
    </source>
</evidence>
<keyword evidence="3" id="KW-0808">Transferase</keyword>
<evidence type="ECO:0000256" key="3">
    <source>
        <dbReference type="ARBA" id="ARBA00022679"/>
    </source>
</evidence>
<dbReference type="InterPro" id="IPR015424">
    <property type="entry name" value="PyrdxlP-dep_Trfase"/>
</dbReference>
<accession>A0A5S9M928</accession>
<evidence type="ECO:0000256" key="2">
    <source>
        <dbReference type="ARBA" id="ARBA00022576"/>
    </source>
</evidence>
<organism evidence="5 6">
    <name type="scientific">Bacillus safensis</name>
    <dbReference type="NCBI Taxonomy" id="561879"/>
    <lineage>
        <taxon>Bacteria</taxon>
        <taxon>Bacillati</taxon>
        <taxon>Bacillota</taxon>
        <taxon>Bacilli</taxon>
        <taxon>Bacillales</taxon>
        <taxon>Bacillaceae</taxon>
        <taxon>Bacillus</taxon>
    </lineage>
</organism>
<dbReference type="GO" id="GO:0030170">
    <property type="term" value="F:pyridoxal phosphate binding"/>
    <property type="evidence" value="ECO:0007669"/>
    <property type="project" value="InterPro"/>
</dbReference>
<dbReference type="GO" id="GO:0042802">
    <property type="term" value="F:identical protein binding"/>
    <property type="evidence" value="ECO:0007669"/>
    <property type="project" value="TreeGrafter"/>
</dbReference>
<gene>
    <name evidence="5" type="ORF">BsIDN1_20670</name>
</gene>
<dbReference type="Gene3D" id="3.40.640.10">
    <property type="entry name" value="Type I PLP-dependent aspartate aminotransferase-like (Major domain)"/>
    <property type="match status" value="1"/>
</dbReference>
<dbReference type="AlphaFoldDB" id="A0A5S9M928"/>
<keyword evidence="2" id="KW-0032">Aminotransferase</keyword>
<dbReference type="PANTHER" id="PTHR11986">
    <property type="entry name" value="AMINOTRANSFERASE CLASS III"/>
    <property type="match status" value="1"/>
</dbReference>
<comment type="cofactor">
    <cofactor evidence="1">
        <name>pyridoxal 5'-phosphate</name>
        <dbReference type="ChEBI" id="CHEBI:597326"/>
    </cofactor>
</comment>
<evidence type="ECO:0000313" key="6">
    <source>
        <dbReference type="Proteomes" id="UP000464658"/>
    </source>
</evidence>
<keyword evidence="4" id="KW-0663">Pyridoxal phosphate</keyword>
<dbReference type="EMBL" id="AP021906">
    <property type="protein sequence ID" value="BBP88449.1"/>
    <property type="molecule type" value="Genomic_DNA"/>
</dbReference>
<dbReference type="InterPro" id="IPR015422">
    <property type="entry name" value="PyrdxlP-dep_Trfase_small"/>
</dbReference>
<dbReference type="PANTHER" id="PTHR11986:SF79">
    <property type="entry name" value="ACETYLORNITHINE AMINOTRANSFERASE, MITOCHONDRIAL"/>
    <property type="match status" value="1"/>
</dbReference>
<dbReference type="Proteomes" id="UP000464658">
    <property type="component" value="Chromosome"/>
</dbReference>
<dbReference type="Gene3D" id="3.90.1150.10">
    <property type="entry name" value="Aspartate Aminotransferase, domain 1"/>
    <property type="match status" value="1"/>
</dbReference>
<evidence type="ECO:0000256" key="1">
    <source>
        <dbReference type="ARBA" id="ARBA00001933"/>
    </source>
</evidence>
<protein>
    <recommendedName>
        <fullName evidence="7">Acetylornithine aminotransferase</fullName>
    </recommendedName>
</protein>
<sequence length="126" mass="14125">MGSRYKWKKKYLDFIQGIAVTNLGHNHPKVNEAIKEQLDHVWHVSNLFENGLQEKKAAEKLAENSSGDLVFFCNSGAEANEGAIKLARKATKKQISSHFCTLSMGARMLVWLPQVKIKSKLALVLC</sequence>
<proteinExistence type="predicted"/>
<dbReference type="InterPro" id="IPR015421">
    <property type="entry name" value="PyrdxlP-dep_Trfase_major"/>
</dbReference>
<reference evidence="5 6" key="1">
    <citation type="submission" date="2019-12" db="EMBL/GenBank/DDBJ databases">
        <title>Full genome sequence of a Bacillus safensis strain isolated from commercially available natto in Indonesia.</title>
        <authorList>
            <person name="Yoshida M."/>
            <person name="Uomi M."/>
            <person name="Waturangi D."/>
            <person name="Ekaputri J.J."/>
            <person name="Setiamarga D.H.E."/>
        </authorList>
    </citation>
    <scope>NUCLEOTIDE SEQUENCE [LARGE SCALE GENOMIC DNA]</scope>
    <source>
        <strain evidence="5 6">IDN1</strain>
    </source>
</reference>
<dbReference type="InterPro" id="IPR005814">
    <property type="entry name" value="Aminotrans_3"/>
</dbReference>
<dbReference type="InterPro" id="IPR050103">
    <property type="entry name" value="Class-III_PLP-dep_AT"/>
</dbReference>
<dbReference type="GO" id="GO:0008483">
    <property type="term" value="F:transaminase activity"/>
    <property type="evidence" value="ECO:0007669"/>
    <property type="project" value="UniProtKB-KW"/>
</dbReference>
<dbReference type="SUPFAM" id="SSF53383">
    <property type="entry name" value="PLP-dependent transferases"/>
    <property type="match status" value="1"/>
</dbReference>
<evidence type="ECO:0008006" key="7">
    <source>
        <dbReference type="Google" id="ProtNLM"/>
    </source>
</evidence>
<evidence type="ECO:0000256" key="4">
    <source>
        <dbReference type="ARBA" id="ARBA00022898"/>
    </source>
</evidence>
<dbReference type="Pfam" id="PF00202">
    <property type="entry name" value="Aminotran_3"/>
    <property type="match status" value="1"/>
</dbReference>
<name>A0A5S9M928_BACIA</name>